<dbReference type="Pfam" id="PF00563">
    <property type="entry name" value="EAL"/>
    <property type="match status" value="1"/>
</dbReference>
<dbReference type="CDD" id="cd00130">
    <property type="entry name" value="PAS"/>
    <property type="match status" value="1"/>
</dbReference>
<evidence type="ECO:0000259" key="2">
    <source>
        <dbReference type="PROSITE" id="PS50887"/>
    </source>
</evidence>
<dbReference type="Gene3D" id="3.30.450.20">
    <property type="entry name" value="PAS domain"/>
    <property type="match status" value="1"/>
</dbReference>
<dbReference type="PROSITE" id="PS50887">
    <property type="entry name" value="GGDEF"/>
    <property type="match status" value="1"/>
</dbReference>
<accession>A0A4Z0H822</accession>
<dbReference type="PROSITE" id="PS50883">
    <property type="entry name" value="EAL"/>
    <property type="match status" value="1"/>
</dbReference>
<comment type="caution">
    <text evidence="3">The sequence shown here is derived from an EMBL/GenBank/DDBJ whole genome shotgun (WGS) entry which is preliminary data.</text>
</comment>
<gene>
    <name evidence="3" type="ORF">E4663_09015</name>
</gene>
<dbReference type="InterPro" id="IPR000160">
    <property type="entry name" value="GGDEF_dom"/>
</dbReference>
<dbReference type="Gene3D" id="3.20.20.450">
    <property type="entry name" value="EAL domain"/>
    <property type="match status" value="1"/>
</dbReference>
<dbReference type="SMART" id="SM00267">
    <property type="entry name" value="GGDEF"/>
    <property type="match status" value="1"/>
</dbReference>
<dbReference type="NCBIfam" id="TIGR00229">
    <property type="entry name" value="sensory_box"/>
    <property type="match status" value="1"/>
</dbReference>
<dbReference type="EMBL" id="SRJC01000001">
    <property type="protein sequence ID" value="TGB05116.1"/>
    <property type="molecule type" value="Genomic_DNA"/>
</dbReference>
<dbReference type="PANTHER" id="PTHR44757:SF2">
    <property type="entry name" value="BIOFILM ARCHITECTURE MAINTENANCE PROTEIN MBAA"/>
    <property type="match status" value="1"/>
</dbReference>
<dbReference type="Pfam" id="PF13426">
    <property type="entry name" value="PAS_9"/>
    <property type="match status" value="2"/>
</dbReference>
<dbReference type="SUPFAM" id="SSF55785">
    <property type="entry name" value="PYP-like sensor domain (PAS domain)"/>
    <property type="match status" value="1"/>
</dbReference>
<dbReference type="CDD" id="cd01949">
    <property type="entry name" value="GGDEF"/>
    <property type="match status" value="1"/>
</dbReference>
<dbReference type="SMART" id="SM00052">
    <property type="entry name" value="EAL"/>
    <property type="match status" value="1"/>
</dbReference>
<dbReference type="CDD" id="cd01948">
    <property type="entry name" value="EAL"/>
    <property type="match status" value="1"/>
</dbReference>
<dbReference type="Proteomes" id="UP000297982">
    <property type="component" value="Unassembled WGS sequence"/>
</dbReference>
<evidence type="ECO:0000313" key="4">
    <source>
        <dbReference type="Proteomes" id="UP000297982"/>
    </source>
</evidence>
<dbReference type="PANTHER" id="PTHR44757">
    <property type="entry name" value="DIGUANYLATE CYCLASE DGCP"/>
    <property type="match status" value="1"/>
</dbReference>
<reference evidence="3 4" key="1">
    <citation type="journal article" date="2003" name="Int. J. Syst. Evol. Microbiol.">
        <title>Halobacillus salinus sp. nov., isolated from a salt lake on the coast of the East Sea in Korea.</title>
        <authorList>
            <person name="Yoon J.H."/>
            <person name="Kang K.H."/>
            <person name="Park Y.H."/>
        </authorList>
    </citation>
    <scope>NUCLEOTIDE SEQUENCE [LARGE SCALE GENOMIC DNA]</scope>
    <source>
        <strain evidence="3 4">HSL-3</strain>
    </source>
</reference>
<dbReference type="NCBIfam" id="TIGR00254">
    <property type="entry name" value="GGDEF"/>
    <property type="match status" value="1"/>
</dbReference>
<dbReference type="Gene3D" id="3.30.70.270">
    <property type="match status" value="1"/>
</dbReference>
<dbReference type="InterPro" id="IPR052155">
    <property type="entry name" value="Biofilm_reg_signaling"/>
</dbReference>
<dbReference type="STRING" id="192814.GCA_900166575_02143"/>
<dbReference type="InterPro" id="IPR035919">
    <property type="entry name" value="EAL_sf"/>
</dbReference>
<dbReference type="InterPro" id="IPR043128">
    <property type="entry name" value="Rev_trsase/Diguanyl_cyclase"/>
</dbReference>
<protein>
    <submittedName>
        <fullName evidence="3">EAL domain-containing protein</fullName>
    </submittedName>
</protein>
<evidence type="ECO:0000313" key="3">
    <source>
        <dbReference type="EMBL" id="TGB05116.1"/>
    </source>
</evidence>
<dbReference type="InterPro" id="IPR029787">
    <property type="entry name" value="Nucleotide_cyclase"/>
</dbReference>
<proteinExistence type="predicted"/>
<dbReference type="SUPFAM" id="SSF55073">
    <property type="entry name" value="Nucleotide cyclase"/>
    <property type="match status" value="1"/>
</dbReference>
<dbReference type="InterPro" id="IPR001633">
    <property type="entry name" value="EAL_dom"/>
</dbReference>
<dbReference type="RefSeq" id="WP_135327329.1">
    <property type="nucleotide sequence ID" value="NZ_SRJC01000001.1"/>
</dbReference>
<feature type="domain" description="GGDEF" evidence="2">
    <location>
        <begin position="254"/>
        <end position="387"/>
    </location>
</feature>
<evidence type="ECO:0000259" key="1">
    <source>
        <dbReference type="PROSITE" id="PS50883"/>
    </source>
</evidence>
<dbReference type="InterPro" id="IPR035965">
    <property type="entry name" value="PAS-like_dom_sf"/>
</dbReference>
<dbReference type="InterPro" id="IPR000014">
    <property type="entry name" value="PAS"/>
</dbReference>
<name>A0A4Z0H822_9BACI</name>
<dbReference type="Pfam" id="PF00990">
    <property type="entry name" value="GGDEF"/>
    <property type="match status" value="1"/>
</dbReference>
<feature type="domain" description="EAL" evidence="1">
    <location>
        <begin position="396"/>
        <end position="648"/>
    </location>
</feature>
<dbReference type="FunFam" id="3.20.20.450:FF:000001">
    <property type="entry name" value="Cyclic di-GMP phosphodiesterase yahA"/>
    <property type="match status" value="1"/>
</dbReference>
<dbReference type="AlphaFoldDB" id="A0A4Z0H822"/>
<dbReference type="SMART" id="SM00091">
    <property type="entry name" value="PAS"/>
    <property type="match status" value="2"/>
</dbReference>
<organism evidence="3 4">
    <name type="scientific">Halobacillus salinus</name>
    <dbReference type="NCBI Taxonomy" id="192814"/>
    <lineage>
        <taxon>Bacteria</taxon>
        <taxon>Bacillati</taxon>
        <taxon>Bacillota</taxon>
        <taxon>Bacilli</taxon>
        <taxon>Bacillales</taxon>
        <taxon>Bacillaceae</taxon>
        <taxon>Halobacillus</taxon>
    </lineage>
</organism>
<dbReference type="SUPFAM" id="SSF141868">
    <property type="entry name" value="EAL domain-like"/>
    <property type="match status" value="1"/>
</dbReference>
<keyword evidence="4" id="KW-1185">Reference proteome</keyword>
<sequence length="650" mass="74747">MSYTSEKELPIHEWLYKHLNDPLIFVNEEHLIVRCNPSAVQLMGEVEGSSVDIFFPREKWRHGKESHQVLHLNKKLKGTFHLKSLKLEDEALYAIIIVPVSIPEEHRKILKEWDQVRSEGVVIHEDGVIVDCDSTFAHLFGHEPEDLRGTEVYQLVDRKHHQRVTNLSMNDEESPPIKGMGKNGNAVFVEVVAHRYAQNDLVRVAIVRDVTERVHNEKKIEFMSYFDEMTDLPNRLYFNEILSQAIQEAHGNGEKFAVHFIDIDYFKQINDTLGYTFGDKLLQACASRLKKTNGSTTFVARLGGDEFLVLQRYINSMEEAESHAQSMIDTFKQPVTIDGYDLFTTISVGLSYYPFQGTTVDELIKKADSAMYTVKETQRNSFMSYDTSMTEKFENMLSIETNLRKAIERDELQVHYQPQKSILTGKVVGMEALIRWHHPTRGVVSPSEFIPIAEKNGLIVEIGEWVMREACIQNKQWQDQGHPPVIVGVNLSALQFHQKDIVQRVKRVLKETGLDPHYLELEITESMAMSNEEYIIKTLNDLRNLGVHVSIDDFGTGYSSLKYLSRFPVSKLKIDKAFINENQEQNQAIVKSIIHMSHSLNMKVIAEGVETAEQLAFLKAERCDEMQGYYYSRPLPPEELSSIFTRDHLH</sequence>